<keyword evidence="7" id="KW-0276">Fatty acid metabolism</keyword>
<gene>
    <name evidence="20" type="primary">Mo02846</name>
    <name evidence="20" type="ORF">E5Q_02846</name>
</gene>
<dbReference type="PANTHER" id="PTHR22589">
    <property type="entry name" value="CARNITINE O-ACYLTRANSFERASE"/>
    <property type="match status" value="1"/>
</dbReference>
<evidence type="ECO:0000256" key="4">
    <source>
        <dbReference type="ARBA" id="ARBA00022448"/>
    </source>
</evidence>
<dbReference type="EMBL" id="BABT02000076">
    <property type="protein sequence ID" value="GAA96182.1"/>
    <property type="molecule type" value="Genomic_DNA"/>
</dbReference>
<proteinExistence type="inferred from homology"/>
<evidence type="ECO:0000256" key="15">
    <source>
        <dbReference type="ARBA" id="ARBA00053195"/>
    </source>
</evidence>
<comment type="function">
    <text evidence="15">Carnitine acetylase is specific for short chain fatty acids. Carnitine acetylase seems to affect the flux through the pyruvate dehydrogenase complex. It may be involved as well in the transport of acetyl-CoA into mitochondria.</text>
</comment>
<dbReference type="PROSITE" id="PS00439">
    <property type="entry name" value="ACYLTRANSF_C_1"/>
    <property type="match status" value="1"/>
</dbReference>
<evidence type="ECO:0000256" key="13">
    <source>
        <dbReference type="ARBA" id="ARBA00023315"/>
    </source>
</evidence>
<dbReference type="SUPFAM" id="SSF52777">
    <property type="entry name" value="CoA-dependent acyltransferases"/>
    <property type="match status" value="2"/>
</dbReference>
<evidence type="ECO:0000256" key="10">
    <source>
        <dbReference type="ARBA" id="ARBA00023128"/>
    </source>
</evidence>
<sequence length="652" mass="73356">MLSGAPGRALHRFSLRPHSLAASYKQANMAPNRKSSSEAPPGYSIDSSVGPMYRFQKSLPQLPVPNLIETAGKYLDSVRPLVSSADPRTPDATHGGPNSAYAKTQHIVEEFVSSPLVKELQNRLRARERESENWLSDWWNEAAYMGYRDPVVPYVNYFYMHKADKNRATPALRAAGLTRALLYFRKLVETEQLEPEMVRQTPLCMSSYKYLFNACRYPVKPVDTARKFDADSHNHVIVIRKNKFYEVPIVDTKGEWLSQADLEQQYNRVIELAGQEADQHPLGALTTQNRDEWADARTAITKDPSNAKALERIESAIIVIALDDASPVTREEVSWKLWVGDGQNRFFDKHQLIVFENGKSGFNGEHSCMDGTPTSRLNDWLLRSLAAGKIDLGARTAQHDLPAPQQVKISLDTTAKTAIAKAIKDHSELMSKHRLTVLHYEGYGKNAIKKFKTSPDSWTQLVMQLAYFKMTGSLAPTYESAQTRKYKLGRTEVIRSATPEALAWCKAMEDPTVSNPRRLELLRRAGAAHVKYATWAADGQGVDRHLFGLKKCLKEGEELPELYNDPSYSLSGHWILSTSQLSSELFDCWGYSEVVPDGYGLAYSVNNNTLRFCITSMTGDVERLRYFIAEAATEVMETMQEAIEEGEGRAKL</sequence>
<evidence type="ECO:0000256" key="14">
    <source>
        <dbReference type="ARBA" id="ARBA00052702"/>
    </source>
</evidence>
<dbReference type="EC" id="2.3.1.7" evidence="16"/>
<evidence type="ECO:0000256" key="8">
    <source>
        <dbReference type="ARBA" id="ARBA00022946"/>
    </source>
</evidence>
<dbReference type="eggNOG" id="KOG3717">
    <property type="taxonomic scope" value="Eukaryota"/>
</dbReference>
<keyword evidence="21" id="KW-1185">Reference proteome</keyword>
<dbReference type="PANTHER" id="PTHR22589:SF103">
    <property type="entry name" value="CARNITINE O-ACETYL-TRANSFERASE, ISOFORM A-RELATED"/>
    <property type="match status" value="1"/>
</dbReference>
<dbReference type="STRING" id="764103.G7E022"/>
<dbReference type="AlphaFoldDB" id="G7E022"/>
<protein>
    <recommendedName>
        <fullName evidence="17">Carnitine O-acetyltransferase, mitochondrial</fullName>
        <ecNumber evidence="16">2.3.1.7</ecNumber>
    </recommendedName>
</protein>
<dbReference type="InterPro" id="IPR039551">
    <property type="entry name" value="Cho/carn_acyl_trans"/>
</dbReference>
<evidence type="ECO:0000256" key="5">
    <source>
        <dbReference type="ARBA" id="ARBA00022679"/>
    </source>
</evidence>
<dbReference type="GO" id="GO:0009437">
    <property type="term" value="P:carnitine metabolic process"/>
    <property type="evidence" value="ECO:0007669"/>
    <property type="project" value="TreeGrafter"/>
</dbReference>
<evidence type="ECO:0000256" key="18">
    <source>
        <dbReference type="PIRSR" id="PIRSR600542-1"/>
    </source>
</evidence>
<evidence type="ECO:0000313" key="21">
    <source>
        <dbReference type="Proteomes" id="UP000009131"/>
    </source>
</evidence>
<keyword evidence="4" id="KW-0813">Transport</keyword>
<keyword evidence="8" id="KW-0809">Transit peptide</keyword>
<evidence type="ECO:0000256" key="7">
    <source>
        <dbReference type="ARBA" id="ARBA00022832"/>
    </source>
</evidence>
<keyword evidence="12" id="KW-0576">Peroxisome</keyword>
<dbReference type="InterPro" id="IPR042231">
    <property type="entry name" value="Cho/carn_acyl_trans_2"/>
</dbReference>
<evidence type="ECO:0000256" key="2">
    <source>
        <dbReference type="ARBA" id="ARBA00004443"/>
    </source>
</evidence>
<comment type="similarity">
    <text evidence="3">Belongs to the carnitine/choline acetyltransferase family.</text>
</comment>
<dbReference type="GO" id="GO:0004092">
    <property type="term" value="F:carnitine O-acetyltransferase activity"/>
    <property type="evidence" value="ECO:0007669"/>
    <property type="project" value="UniProtKB-EC"/>
</dbReference>
<keyword evidence="9" id="KW-0443">Lipid metabolism</keyword>
<keyword evidence="10" id="KW-0496">Mitochondrion</keyword>
<comment type="catalytic activity">
    <reaction evidence="14">
        <text>(R)-carnitine + acetyl-CoA = O-acetyl-(R)-carnitine + CoA</text>
        <dbReference type="Rhea" id="RHEA:21136"/>
        <dbReference type="ChEBI" id="CHEBI:16347"/>
        <dbReference type="ChEBI" id="CHEBI:57287"/>
        <dbReference type="ChEBI" id="CHEBI:57288"/>
        <dbReference type="ChEBI" id="CHEBI:57589"/>
        <dbReference type="EC" id="2.3.1.7"/>
    </reaction>
</comment>
<evidence type="ECO:0000256" key="9">
    <source>
        <dbReference type="ARBA" id="ARBA00023098"/>
    </source>
</evidence>
<dbReference type="InterPro" id="IPR023213">
    <property type="entry name" value="CAT-like_dom_sf"/>
</dbReference>
<keyword evidence="11" id="KW-0472">Membrane</keyword>
<name>G7E022_MIXOS</name>
<dbReference type="FunFam" id="3.30.559.70:FF:000007">
    <property type="entry name" value="Carnitine O-acetyltransferase, mitochondrial"/>
    <property type="match status" value="1"/>
</dbReference>
<evidence type="ECO:0000256" key="11">
    <source>
        <dbReference type="ARBA" id="ARBA00023136"/>
    </source>
</evidence>
<dbReference type="InterPro" id="IPR000542">
    <property type="entry name" value="Carn_acyl_trans"/>
</dbReference>
<keyword evidence="6" id="KW-0999">Mitochondrion inner membrane</keyword>
<dbReference type="HOGENOM" id="CLU_013513_5_1_1"/>
<dbReference type="GO" id="GO:0005777">
    <property type="term" value="C:peroxisome"/>
    <property type="evidence" value="ECO:0007669"/>
    <property type="project" value="UniProtKB-SubCell"/>
</dbReference>
<keyword evidence="5" id="KW-0808">Transferase</keyword>
<organism evidence="20 21">
    <name type="scientific">Mixia osmundae (strain CBS 9802 / IAM 14324 / JCM 22182 / KY 12970)</name>
    <dbReference type="NCBI Taxonomy" id="764103"/>
    <lineage>
        <taxon>Eukaryota</taxon>
        <taxon>Fungi</taxon>
        <taxon>Dikarya</taxon>
        <taxon>Basidiomycota</taxon>
        <taxon>Pucciniomycotina</taxon>
        <taxon>Mixiomycetes</taxon>
        <taxon>Mixiales</taxon>
        <taxon>Mixiaceae</taxon>
        <taxon>Mixia</taxon>
    </lineage>
</organism>
<dbReference type="Gene3D" id="3.30.559.70">
    <property type="entry name" value="Choline/Carnitine o-acyltransferase, domain 2"/>
    <property type="match status" value="1"/>
</dbReference>
<feature type="active site" description="Proton acceptor" evidence="18">
    <location>
        <position position="366"/>
    </location>
</feature>
<evidence type="ECO:0000256" key="3">
    <source>
        <dbReference type="ARBA" id="ARBA00005232"/>
    </source>
</evidence>
<dbReference type="Pfam" id="PF00755">
    <property type="entry name" value="Carn_acyltransf"/>
    <property type="match status" value="1"/>
</dbReference>
<dbReference type="OrthoDB" id="240216at2759"/>
<comment type="subcellular location">
    <subcellularLocation>
        <location evidence="2">Mitochondrion inner membrane</location>
        <topology evidence="2">Peripheral membrane protein</topology>
        <orientation evidence="2">Matrix side</orientation>
    </subcellularLocation>
    <subcellularLocation>
        <location evidence="1">Peroxisome</location>
    </subcellularLocation>
</comment>
<evidence type="ECO:0000256" key="16">
    <source>
        <dbReference type="ARBA" id="ARBA00066910"/>
    </source>
</evidence>
<dbReference type="InParanoid" id="G7E022"/>
<evidence type="ECO:0000256" key="12">
    <source>
        <dbReference type="ARBA" id="ARBA00023140"/>
    </source>
</evidence>
<reference evidence="20 21" key="2">
    <citation type="journal article" date="2012" name="Open Biol.">
        <title>Characteristics of nucleosomes and linker DNA regions on the genome of the basidiomycete Mixia osmundae revealed by mono- and dinucleosome mapping.</title>
        <authorList>
            <person name="Nishida H."/>
            <person name="Kondo S."/>
            <person name="Matsumoto T."/>
            <person name="Suzuki Y."/>
            <person name="Yoshikawa H."/>
            <person name="Taylor T.D."/>
            <person name="Sugiyama J."/>
        </authorList>
    </citation>
    <scope>NUCLEOTIDE SEQUENCE [LARGE SCALE GENOMIC DNA]</scope>
    <source>
        <strain evidence="21">CBS 9802 / IAM 14324 / JCM 22182 / KY 12970</strain>
    </source>
</reference>
<comment type="caution">
    <text evidence="20">The sequence shown here is derived from an EMBL/GenBank/DDBJ whole genome shotgun (WGS) entry which is preliminary data.</text>
</comment>
<feature type="domain" description="Choline/carnitine acyltransferase" evidence="19">
    <location>
        <begin position="62"/>
        <end position="624"/>
    </location>
</feature>
<dbReference type="Gene3D" id="3.30.559.10">
    <property type="entry name" value="Chloramphenicol acetyltransferase-like domain"/>
    <property type="match status" value="1"/>
</dbReference>
<evidence type="ECO:0000259" key="19">
    <source>
        <dbReference type="Pfam" id="PF00755"/>
    </source>
</evidence>
<evidence type="ECO:0000256" key="6">
    <source>
        <dbReference type="ARBA" id="ARBA00022792"/>
    </source>
</evidence>
<dbReference type="GO" id="GO:0006631">
    <property type="term" value="P:fatty acid metabolic process"/>
    <property type="evidence" value="ECO:0007669"/>
    <property type="project" value="UniProtKB-KW"/>
</dbReference>
<evidence type="ECO:0000256" key="17">
    <source>
        <dbReference type="ARBA" id="ARBA00073438"/>
    </source>
</evidence>
<reference evidence="20 21" key="1">
    <citation type="journal article" date="2011" name="J. Gen. Appl. Microbiol.">
        <title>Draft genome sequencing of the enigmatic basidiomycete Mixia osmundae.</title>
        <authorList>
            <person name="Nishida H."/>
            <person name="Nagatsuka Y."/>
            <person name="Sugiyama J."/>
        </authorList>
    </citation>
    <scope>NUCLEOTIDE SEQUENCE [LARGE SCALE GENOMIC DNA]</scope>
    <source>
        <strain evidence="21">CBS 9802 / IAM 14324 / JCM 22182 / KY 12970</strain>
    </source>
</reference>
<accession>G7E022</accession>
<dbReference type="Proteomes" id="UP000009131">
    <property type="component" value="Unassembled WGS sequence"/>
</dbReference>
<evidence type="ECO:0000313" key="20">
    <source>
        <dbReference type="EMBL" id="GAA96182.1"/>
    </source>
</evidence>
<keyword evidence="13" id="KW-0012">Acyltransferase</keyword>
<dbReference type="GO" id="GO:0005743">
    <property type="term" value="C:mitochondrial inner membrane"/>
    <property type="evidence" value="ECO:0007669"/>
    <property type="project" value="UniProtKB-SubCell"/>
</dbReference>
<evidence type="ECO:0000256" key="1">
    <source>
        <dbReference type="ARBA" id="ARBA00004275"/>
    </source>
</evidence>